<evidence type="ECO:0000256" key="2">
    <source>
        <dbReference type="ARBA" id="ARBA00007020"/>
    </source>
</evidence>
<name>A0A834I5R2_RHYFE</name>
<reference evidence="10" key="1">
    <citation type="submission" date="2020-08" db="EMBL/GenBank/DDBJ databases">
        <title>Genome sequencing and assembly of the red palm weevil Rhynchophorus ferrugineus.</title>
        <authorList>
            <person name="Dias G.B."/>
            <person name="Bergman C.M."/>
            <person name="Manee M."/>
        </authorList>
    </citation>
    <scope>NUCLEOTIDE SEQUENCE</scope>
    <source>
        <strain evidence="10">AA-2017</strain>
        <tissue evidence="10">Whole larva</tissue>
    </source>
</reference>
<dbReference type="EMBL" id="JAACXV010014410">
    <property type="protein sequence ID" value="KAF7267537.1"/>
    <property type="molecule type" value="Genomic_DNA"/>
</dbReference>
<dbReference type="Proteomes" id="UP000625711">
    <property type="component" value="Unassembled WGS sequence"/>
</dbReference>
<keyword evidence="4 9" id="KW-0812">Transmembrane</keyword>
<dbReference type="PANTHER" id="PTHR13603:SF1">
    <property type="entry name" value="TRANSMEMBRANE PROTEIN 186"/>
    <property type="match status" value="1"/>
</dbReference>
<keyword evidence="6 9" id="KW-1133">Transmembrane helix</keyword>
<dbReference type="AlphaFoldDB" id="A0A834I5R2"/>
<keyword evidence="11" id="KW-1185">Reference proteome</keyword>
<comment type="similarity">
    <text evidence="2">Belongs to the TMEM186 family.</text>
</comment>
<sequence>MAVLSQQNILPMESLITGSIVGGALCAALLSTGYFINNLIGYIYYNQKTETAKISYVDFWGKRKNIEIPVVDIVPICDTKPSIHDKLFISIQRYSTKDTLKLNLNYGVIYDTDKFQKIL</sequence>
<gene>
    <name evidence="10" type="ORF">GWI33_019243</name>
</gene>
<evidence type="ECO:0000256" key="5">
    <source>
        <dbReference type="ARBA" id="ARBA00022792"/>
    </source>
</evidence>
<evidence type="ECO:0000256" key="9">
    <source>
        <dbReference type="SAM" id="Phobius"/>
    </source>
</evidence>
<organism evidence="10 11">
    <name type="scientific">Rhynchophorus ferrugineus</name>
    <name type="common">Red palm weevil</name>
    <name type="synonym">Curculio ferrugineus</name>
    <dbReference type="NCBI Taxonomy" id="354439"/>
    <lineage>
        <taxon>Eukaryota</taxon>
        <taxon>Metazoa</taxon>
        <taxon>Ecdysozoa</taxon>
        <taxon>Arthropoda</taxon>
        <taxon>Hexapoda</taxon>
        <taxon>Insecta</taxon>
        <taxon>Pterygota</taxon>
        <taxon>Neoptera</taxon>
        <taxon>Endopterygota</taxon>
        <taxon>Coleoptera</taxon>
        <taxon>Polyphaga</taxon>
        <taxon>Cucujiformia</taxon>
        <taxon>Curculionidae</taxon>
        <taxon>Dryophthorinae</taxon>
        <taxon>Rhynchophorus</taxon>
    </lineage>
</organism>
<feature type="transmembrane region" description="Helical" evidence="9">
    <location>
        <begin position="20"/>
        <end position="45"/>
    </location>
</feature>
<comment type="subcellular location">
    <subcellularLocation>
        <location evidence="1">Mitochondrion inner membrane</location>
        <topology evidence="1">Multi-pass membrane protein</topology>
    </subcellularLocation>
</comment>
<dbReference type="GO" id="GO:0005743">
    <property type="term" value="C:mitochondrial inner membrane"/>
    <property type="evidence" value="ECO:0007669"/>
    <property type="project" value="UniProtKB-SubCell"/>
</dbReference>
<evidence type="ECO:0000313" key="10">
    <source>
        <dbReference type="EMBL" id="KAF7267537.1"/>
    </source>
</evidence>
<evidence type="ECO:0000256" key="1">
    <source>
        <dbReference type="ARBA" id="ARBA00004448"/>
    </source>
</evidence>
<comment type="caution">
    <text evidence="10">The sequence shown here is derived from an EMBL/GenBank/DDBJ whole genome shotgun (WGS) entry which is preliminary data.</text>
</comment>
<accession>A0A834I5R2</accession>
<proteinExistence type="inferred from homology"/>
<protein>
    <recommendedName>
        <fullName evidence="3">Transmembrane protein 186</fullName>
    </recommendedName>
</protein>
<evidence type="ECO:0000256" key="3">
    <source>
        <dbReference type="ARBA" id="ARBA00014604"/>
    </source>
</evidence>
<dbReference type="OrthoDB" id="6147888at2759"/>
<evidence type="ECO:0000256" key="7">
    <source>
        <dbReference type="ARBA" id="ARBA00023128"/>
    </source>
</evidence>
<dbReference type="PANTHER" id="PTHR13603">
    <property type="entry name" value="TRANSMEMBRANE PROTEIN 186"/>
    <property type="match status" value="1"/>
</dbReference>
<keyword evidence="8 9" id="KW-0472">Membrane</keyword>
<evidence type="ECO:0000256" key="6">
    <source>
        <dbReference type="ARBA" id="ARBA00022989"/>
    </source>
</evidence>
<evidence type="ECO:0000256" key="8">
    <source>
        <dbReference type="ARBA" id="ARBA00023136"/>
    </source>
</evidence>
<dbReference type="InterPro" id="IPR026571">
    <property type="entry name" value="Tmem186"/>
</dbReference>
<keyword evidence="7" id="KW-0496">Mitochondrion</keyword>
<evidence type="ECO:0000256" key="4">
    <source>
        <dbReference type="ARBA" id="ARBA00022692"/>
    </source>
</evidence>
<keyword evidence="5" id="KW-0999">Mitochondrion inner membrane</keyword>
<evidence type="ECO:0000313" key="11">
    <source>
        <dbReference type="Proteomes" id="UP000625711"/>
    </source>
</evidence>